<gene>
    <name evidence="10" type="primary">htpG</name>
    <name evidence="13" type="ORF">SAMN05421742_103103</name>
</gene>
<comment type="subunit">
    <text evidence="10">Homodimer.</text>
</comment>
<dbReference type="FunFam" id="3.30.230.80:FF:000002">
    <property type="entry name" value="Molecular chaperone HtpG"/>
    <property type="match status" value="1"/>
</dbReference>
<keyword evidence="4 10" id="KW-0547">Nucleotide-binding</keyword>
<feature type="binding site" evidence="11">
    <location>
        <position position="85"/>
    </location>
    <ligand>
        <name>ATP</name>
        <dbReference type="ChEBI" id="CHEBI:30616"/>
    </ligand>
</feature>
<evidence type="ECO:0000256" key="8">
    <source>
        <dbReference type="ARBA" id="ARBA00058590"/>
    </source>
</evidence>
<feature type="binding site" evidence="11">
    <location>
        <position position="90"/>
    </location>
    <ligand>
        <name>ATP</name>
        <dbReference type="ChEBI" id="CHEBI:30616"/>
    </ligand>
</feature>
<dbReference type="GO" id="GO:0005524">
    <property type="term" value="F:ATP binding"/>
    <property type="evidence" value="ECO:0007669"/>
    <property type="project" value="UniProtKB-UniRule"/>
</dbReference>
<dbReference type="OrthoDB" id="9802640at2"/>
<dbReference type="SUPFAM" id="SSF54211">
    <property type="entry name" value="Ribosomal protein S5 domain 2-like"/>
    <property type="match status" value="1"/>
</dbReference>
<evidence type="ECO:0000256" key="6">
    <source>
        <dbReference type="ARBA" id="ARBA00023016"/>
    </source>
</evidence>
<dbReference type="PIRSF" id="PIRSF002583">
    <property type="entry name" value="Hsp90"/>
    <property type="match status" value="1"/>
</dbReference>
<dbReference type="GO" id="GO:0016887">
    <property type="term" value="F:ATP hydrolysis activity"/>
    <property type="evidence" value="ECO:0007669"/>
    <property type="project" value="InterPro"/>
</dbReference>
<evidence type="ECO:0000256" key="5">
    <source>
        <dbReference type="ARBA" id="ARBA00022840"/>
    </source>
</evidence>
<dbReference type="Gene3D" id="3.30.230.80">
    <property type="match status" value="1"/>
</dbReference>
<evidence type="ECO:0000256" key="10">
    <source>
        <dbReference type="HAMAP-Rule" id="MF_00505"/>
    </source>
</evidence>
<feature type="binding site" evidence="11">
    <location>
        <begin position="127"/>
        <end position="132"/>
    </location>
    <ligand>
        <name>ATP</name>
        <dbReference type="ChEBI" id="CHEBI:30616"/>
    </ligand>
</feature>
<accession>A0A1G7XVY8</accession>
<feature type="binding site" evidence="11">
    <location>
        <begin position="105"/>
        <end position="106"/>
    </location>
    <ligand>
        <name>ATP</name>
        <dbReference type="ChEBI" id="CHEBI:30616"/>
    </ligand>
</feature>
<dbReference type="InterPro" id="IPR020568">
    <property type="entry name" value="Ribosomal_Su5_D2-typ_SF"/>
</dbReference>
<evidence type="ECO:0000256" key="11">
    <source>
        <dbReference type="PIRSR" id="PIRSR002583-1"/>
    </source>
</evidence>
<dbReference type="InterPro" id="IPR036890">
    <property type="entry name" value="HATPase_C_sf"/>
</dbReference>
<dbReference type="FunFam" id="3.30.565.10:FF:000009">
    <property type="entry name" value="Molecular chaperone HtpG"/>
    <property type="match status" value="1"/>
</dbReference>
<keyword evidence="14" id="KW-1185">Reference proteome</keyword>
<evidence type="ECO:0000313" key="13">
    <source>
        <dbReference type="EMBL" id="SDG87900.1"/>
    </source>
</evidence>
<dbReference type="InterPro" id="IPR001404">
    <property type="entry name" value="Hsp90_fam"/>
</dbReference>
<dbReference type="PRINTS" id="PR00775">
    <property type="entry name" value="HEATSHOCK90"/>
</dbReference>
<dbReference type="STRING" id="83401.SAMN05421742_103103"/>
<dbReference type="SMART" id="SM00387">
    <property type="entry name" value="HATPase_c"/>
    <property type="match status" value="1"/>
</dbReference>
<dbReference type="GO" id="GO:0005737">
    <property type="term" value="C:cytoplasm"/>
    <property type="evidence" value="ECO:0007669"/>
    <property type="project" value="UniProtKB-SubCell"/>
</dbReference>
<proteinExistence type="inferred from homology"/>
<comment type="function">
    <text evidence="8 10">Molecular chaperone. Has ATPase activity.</text>
</comment>
<dbReference type="GO" id="GO:0051082">
    <property type="term" value="F:unfolded protein binding"/>
    <property type="evidence" value="ECO:0007669"/>
    <property type="project" value="UniProtKB-UniRule"/>
</dbReference>
<dbReference type="InterPro" id="IPR003594">
    <property type="entry name" value="HATPase_dom"/>
</dbReference>
<feature type="region of interest" description="C" evidence="10">
    <location>
        <begin position="559"/>
        <end position="638"/>
    </location>
</feature>
<dbReference type="AlphaFoldDB" id="A0A1G7XVY8"/>
<evidence type="ECO:0000259" key="12">
    <source>
        <dbReference type="SMART" id="SM00387"/>
    </source>
</evidence>
<comment type="caution">
    <text evidence="10">Lacks conserved residue(s) required for the propagation of feature annotation.</text>
</comment>
<comment type="subcellular location">
    <subcellularLocation>
        <location evidence="1 10">Cytoplasm</location>
    </subcellularLocation>
</comment>
<comment type="similarity">
    <text evidence="2 10">Belongs to the heat shock protein 90 family.</text>
</comment>
<dbReference type="GO" id="GO:0140662">
    <property type="term" value="F:ATP-dependent protein folding chaperone"/>
    <property type="evidence" value="ECO:0007669"/>
    <property type="project" value="InterPro"/>
</dbReference>
<feature type="binding site" evidence="11">
    <location>
        <position position="341"/>
    </location>
    <ligand>
        <name>ATP</name>
        <dbReference type="ChEBI" id="CHEBI:30616"/>
    </ligand>
</feature>
<feature type="binding site" evidence="11">
    <location>
        <position position="98"/>
    </location>
    <ligand>
        <name>ATP</name>
        <dbReference type="ChEBI" id="CHEBI:30616"/>
    </ligand>
</feature>
<dbReference type="Gene3D" id="1.20.120.790">
    <property type="entry name" value="Heat shock protein 90, C-terminal domain"/>
    <property type="match status" value="1"/>
</dbReference>
<keyword evidence="7 10" id="KW-0143">Chaperone</keyword>
<evidence type="ECO:0000256" key="9">
    <source>
        <dbReference type="ARBA" id="ARBA00070675"/>
    </source>
</evidence>
<evidence type="ECO:0000256" key="7">
    <source>
        <dbReference type="ARBA" id="ARBA00023186"/>
    </source>
</evidence>
<feature type="binding site" evidence="11">
    <location>
        <position position="43"/>
    </location>
    <ligand>
        <name>ATP</name>
        <dbReference type="ChEBI" id="CHEBI:30616"/>
    </ligand>
</feature>
<keyword evidence="6 10" id="KW-0346">Stress response</keyword>
<evidence type="ECO:0000256" key="1">
    <source>
        <dbReference type="ARBA" id="ARBA00004496"/>
    </source>
</evidence>
<keyword evidence="3 10" id="KW-0963">Cytoplasm</keyword>
<evidence type="ECO:0000256" key="4">
    <source>
        <dbReference type="ARBA" id="ARBA00022741"/>
    </source>
</evidence>
<dbReference type="InterPro" id="IPR037196">
    <property type="entry name" value="HSP90_C"/>
</dbReference>
<feature type="binding site" evidence="11">
    <location>
        <position position="39"/>
    </location>
    <ligand>
        <name>ATP</name>
        <dbReference type="ChEBI" id="CHEBI:30616"/>
    </ligand>
</feature>
<dbReference type="Pfam" id="PF00183">
    <property type="entry name" value="HSP90"/>
    <property type="match status" value="1"/>
</dbReference>
<name>A0A1G7XVY8_9PROT</name>
<dbReference type="Gene3D" id="3.30.565.10">
    <property type="entry name" value="Histidine kinase-like ATPase, C-terminal domain"/>
    <property type="match status" value="1"/>
</dbReference>
<keyword evidence="5 10" id="KW-0067">ATP-binding</keyword>
<dbReference type="PANTHER" id="PTHR11528">
    <property type="entry name" value="HEAT SHOCK PROTEIN 90 FAMILY MEMBER"/>
    <property type="match status" value="1"/>
</dbReference>
<dbReference type="SUPFAM" id="SSF110942">
    <property type="entry name" value="HSP90 C-terminal domain"/>
    <property type="match status" value="1"/>
</dbReference>
<dbReference type="InterPro" id="IPR020575">
    <property type="entry name" value="Hsp90_N"/>
</dbReference>
<dbReference type="HAMAP" id="MF_00505">
    <property type="entry name" value="HSP90"/>
    <property type="match status" value="1"/>
</dbReference>
<feature type="region of interest" description="A; substrate-binding" evidence="10">
    <location>
        <begin position="1"/>
        <end position="341"/>
    </location>
</feature>
<dbReference type="Proteomes" id="UP000217076">
    <property type="component" value="Unassembled WGS sequence"/>
</dbReference>
<dbReference type="Gene3D" id="3.40.50.11260">
    <property type="match status" value="1"/>
</dbReference>
<dbReference type="Pfam" id="PF13589">
    <property type="entry name" value="HATPase_c_3"/>
    <property type="match status" value="1"/>
</dbReference>
<evidence type="ECO:0000256" key="2">
    <source>
        <dbReference type="ARBA" id="ARBA00008239"/>
    </source>
</evidence>
<dbReference type="CDD" id="cd16927">
    <property type="entry name" value="HATPase_Hsp90-like"/>
    <property type="match status" value="1"/>
</dbReference>
<dbReference type="EMBL" id="FNCV01000003">
    <property type="protein sequence ID" value="SDG87900.1"/>
    <property type="molecule type" value="Genomic_DNA"/>
</dbReference>
<sequence length="638" mass="70485">MSSTTPEAPEDLRFEAEVTRILDIVVNALYSEKEIFLRELISNASDACDRLRYQALTEPHLTEGDADFRVELEIDKAARTLTVRDNGIGMNRDDLIANLGTIARSGTGEFLKRLSGDSKADISLIGQFGVGFYSAFMVAGRIEVLTRKAGEDQAWQWASQGDGRFTVGPAGKPARGTEITLHLKEGEDEFLEAQRLRHIVKTYSDHIAIPVVLKAAAEPPREGEDAPTDETLNTASALWTRPKSEITEEQYKEFYHHVAHGFDDPWHTLHLKAEGAIEYTALLFVPGTKPFDLFQPERKPHVKLYVNRVFITDDCEGLLPPYLRFMRGVVDSPDLPLNISREMLQNNPVLAKIRTGLVGRILSDLKKRAEDKEAYATFWAAFGAVLKEGLYEDFAKRDEILDLCRFRTTNGSGLASLAEVAGRLKEGQKAIYYLTGDDPEALMQSPQIEGFKAKGIEVLLLTDPIDEFWVSSVGTYKEHPIKSVAQAGKDLSEIKGEAADEAEEKAEEAPEDKIAGLIGVMKTALGEAVKEVRASERLRESPVCLSSDMDGMSLHLQRLLKAHNADAPETPRVLEINPRHPIIKALAERAEATANDAEVGEVAHLLLDQARIVEGEAVPDPAAFARRLSKALEQGLLG</sequence>
<evidence type="ECO:0000313" key="14">
    <source>
        <dbReference type="Proteomes" id="UP000217076"/>
    </source>
</evidence>
<dbReference type="SUPFAM" id="SSF55874">
    <property type="entry name" value="ATPase domain of HSP90 chaperone/DNA topoisomerase II/histidine kinase"/>
    <property type="match status" value="1"/>
</dbReference>
<dbReference type="RefSeq" id="WP_092616801.1">
    <property type="nucleotide sequence ID" value="NZ_FNCV01000003.1"/>
</dbReference>
<feature type="binding site" evidence="11">
    <location>
        <position position="177"/>
    </location>
    <ligand>
        <name>ATP</name>
        <dbReference type="ChEBI" id="CHEBI:30616"/>
    </ligand>
</feature>
<reference evidence="14" key="1">
    <citation type="submission" date="2016-10" db="EMBL/GenBank/DDBJ databases">
        <authorList>
            <person name="Varghese N."/>
            <person name="Submissions S."/>
        </authorList>
    </citation>
    <scope>NUCLEOTIDE SEQUENCE [LARGE SCALE GENOMIC DNA]</scope>
    <source>
        <strain evidence="14">930I</strain>
    </source>
</reference>
<protein>
    <recommendedName>
        <fullName evidence="9 10">Chaperone protein HtpG</fullName>
    </recommendedName>
    <alternativeName>
        <fullName evidence="10">Heat shock protein HtpG</fullName>
    </alternativeName>
    <alternativeName>
        <fullName evidence="10">High temperature protein G</fullName>
    </alternativeName>
</protein>
<evidence type="ECO:0000256" key="3">
    <source>
        <dbReference type="ARBA" id="ARBA00022490"/>
    </source>
</evidence>
<organism evidence="13 14">
    <name type="scientific">Roseospirillum parvum</name>
    <dbReference type="NCBI Taxonomy" id="83401"/>
    <lineage>
        <taxon>Bacteria</taxon>
        <taxon>Pseudomonadati</taxon>
        <taxon>Pseudomonadota</taxon>
        <taxon>Alphaproteobacteria</taxon>
        <taxon>Rhodospirillales</taxon>
        <taxon>Rhodospirillaceae</taxon>
        <taxon>Roseospirillum</taxon>
    </lineage>
</organism>
<feature type="domain" description="Histidine kinase/HSP90-like ATPase" evidence="12">
    <location>
        <begin position="32"/>
        <end position="187"/>
    </location>
</feature>
<dbReference type="NCBIfam" id="NF003555">
    <property type="entry name" value="PRK05218.1"/>
    <property type="match status" value="1"/>
</dbReference>